<sequence>MFVRTCEEAFDWIDMRWWRFYLDQIRLVRKILMELVVGTECEFCWSWLKGLTGLLQSPIKGAEKHGLPGVLSGIALGVTGLLAKPAASILEVTGKTAQSIRNRSRLYQMGSQRFRACLPRPLSRELPLRPYSWEEAVGTSRFVLIVSCPSLVELGKPEFRGVSADPEWVIESEIGLESVIHADSDQEVVHIVGSSPDTILRQNQHHPRKGVCTRTVRWSNPTTLPLFQTNLELASKEDAESLLQILLSTIEHGKERGWGYGHLLHQGNIK</sequence>
<proteinExistence type="predicted"/>
<dbReference type="OrthoDB" id="428159at2759"/>
<keyword evidence="2" id="KW-1185">Reference proteome</keyword>
<name>A0A8J4RU84_9ROSI</name>
<dbReference type="PANTHER" id="PTHR16166:SF143">
    <property type="entry name" value="PROTEIN SORTING-ASSOCIATED PROTEIN, PUTATIVE (DUF1162)-RELATED"/>
    <property type="match status" value="1"/>
</dbReference>
<dbReference type="EMBL" id="JRKL02000788">
    <property type="protein sequence ID" value="KAF3968296.1"/>
    <property type="molecule type" value="Genomic_DNA"/>
</dbReference>
<dbReference type="AlphaFoldDB" id="A0A8J4RU84"/>
<organism evidence="1 2">
    <name type="scientific">Castanea mollissima</name>
    <name type="common">Chinese chestnut</name>
    <dbReference type="NCBI Taxonomy" id="60419"/>
    <lineage>
        <taxon>Eukaryota</taxon>
        <taxon>Viridiplantae</taxon>
        <taxon>Streptophyta</taxon>
        <taxon>Embryophyta</taxon>
        <taxon>Tracheophyta</taxon>
        <taxon>Spermatophyta</taxon>
        <taxon>Magnoliopsida</taxon>
        <taxon>eudicotyledons</taxon>
        <taxon>Gunneridae</taxon>
        <taxon>Pentapetalae</taxon>
        <taxon>rosids</taxon>
        <taxon>fabids</taxon>
        <taxon>Fagales</taxon>
        <taxon>Fagaceae</taxon>
        <taxon>Castanea</taxon>
    </lineage>
</organism>
<evidence type="ECO:0000313" key="1">
    <source>
        <dbReference type="EMBL" id="KAF3968296.1"/>
    </source>
</evidence>
<dbReference type="InterPro" id="IPR026847">
    <property type="entry name" value="VPS13"/>
</dbReference>
<protein>
    <recommendedName>
        <fullName evidence="3">Vacuolar protein sorting-associated protein 13 DH-like domain-containing protein</fullName>
    </recommendedName>
</protein>
<evidence type="ECO:0000313" key="2">
    <source>
        <dbReference type="Proteomes" id="UP000737018"/>
    </source>
</evidence>
<dbReference type="GO" id="GO:0006623">
    <property type="term" value="P:protein targeting to vacuole"/>
    <property type="evidence" value="ECO:0007669"/>
    <property type="project" value="TreeGrafter"/>
</dbReference>
<dbReference type="PANTHER" id="PTHR16166">
    <property type="entry name" value="VACUOLAR PROTEIN SORTING-ASSOCIATED PROTEIN VPS13"/>
    <property type="match status" value="1"/>
</dbReference>
<dbReference type="GO" id="GO:0045053">
    <property type="term" value="P:protein retention in Golgi apparatus"/>
    <property type="evidence" value="ECO:0007669"/>
    <property type="project" value="TreeGrafter"/>
</dbReference>
<dbReference type="Proteomes" id="UP000737018">
    <property type="component" value="Unassembled WGS sequence"/>
</dbReference>
<reference evidence="1" key="1">
    <citation type="submission" date="2020-03" db="EMBL/GenBank/DDBJ databases">
        <title>Castanea mollissima Vanexum genome sequencing.</title>
        <authorList>
            <person name="Staton M."/>
        </authorList>
    </citation>
    <scope>NUCLEOTIDE SEQUENCE</scope>
    <source>
        <tissue evidence="1">Leaf</tissue>
    </source>
</reference>
<evidence type="ECO:0008006" key="3">
    <source>
        <dbReference type="Google" id="ProtNLM"/>
    </source>
</evidence>
<comment type="caution">
    <text evidence="1">The sequence shown here is derived from an EMBL/GenBank/DDBJ whole genome shotgun (WGS) entry which is preliminary data.</text>
</comment>
<gene>
    <name evidence="1" type="ORF">CMV_007792</name>
</gene>
<accession>A0A8J4RU84</accession>